<dbReference type="RefSeq" id="XP_009176609.1">
    <property type="nucleotide sequence ID" value="XM_009178345.1"/>
</dbReference>
<dbReference type="Gene3D" id="2.40.160.210">
    <property type="entry name" value="Acyl-CoA thioesterase, double hotdog domain"/>
    <property type="match status" value="1"/>
</dbReference>
<keyword evidence="4" id="KW-1185">Reference proteome</keyword>
<dbReference type="InterPro" id="IPR048324">
    <property type="entry name" value="ZSWIM1-3_RNaseH-like"/>
</dbReference>
<dbReference type="SUPFAM" id="SSF54637">
    <property type="entry name" value="Thioesterase/thiol ester dehydrase-isomerase"/>
    <property type="match status" value="2"/>
</dbReference>
<dbReference type="Pfam" id="PF21056">
    <property type="entry name" value="ZSWIM1-3_RNaseH-like"/>
    <property type="match status" value="1"/>
</dbReference>
<dbReference type="InterPro" id="IPR049449">
    <property type="entry name" value="TesB_ACOT8-like_N"/>
</dbReference>
<proteinExistence type="predicted"/>
<dbReference type="GeneID" id="20329652"/>
<keyword evidence="1" id="KW-0863">Zinc-finger</keyword>
<dbReference type="OrthoDB" id="68328at2759"/>
<dbReference type="Pfam" id="PF20789">
    <property type="entry name" value="4HBT_3C"/>
    <property type="match status" value="1"/>
</dbReference>
<organism evidence="3 4">
    <name type="scientific">Opisthorchis viverrini</name>
    <name type="common">Southeast Asian liver fluke</name>
    <dbReference type="NCBI Taxonomy" id="6198"/>
    <lineage>
        <taxon>Eukaryota</taxon>
        <taxon>Metazoa</taxon>
        <taxon>Spiralia</taxon>
        <taxon>Lophotrochozoa</taxon>
        <taxon>Platyhelminthes</taxon>
        <taxon>Trematoda</taxon>
        <taxon>Digenea</taxon>
        <taxon>Opisthorchiida</taxon>
        <taxon>Opisthorchiata</taxon>
        <taxon>Opisthorchiidae</taxon>
        <taxon>Opisthorchis</taxon>
    </lineage>
</organism>
<sequence length="1027" mass="118723">LYEKASYRCSRHPCRRSRSRGIRRTYTRRTDCPARFHVRRYHDCLRVTSYYLEHNHPRSKFIFDRLPINRRLTNDELKECSTLLKYGAPSSEIRQYVADHFGKVLTIKDVRNYRVKCRPPLLNDMSSIIAKFRECGRVLLVESEGGRYSHLCFSRTQQIALFRRFPDVVNVDATHGTNRLGYKLYTFLVTDGMGIGRPVMYAFVESEHFAPLRKLFSLFKDMMGGQYAVKTFVMDKMTSQMRAAKAVFGCDVMLCYFHARQAIRKHTISNHSRHIFHRMARFDNAAEFRHDLQILRRTDPSFVSYLTAHWLHITRKWAIHAQRGLVHFGNVTNNRLENANGRLKRRVHHSDSLEHAVLKVAHHSEWLMREYEMHTTYCCDRREIREGDIYVLRVVSRMTTYAANQVLRHIGICTPNLLYKQTDRFKTVNTSAGTCTCIFYQSMWLPCVHLFSVFRGHSFPCGQFPIHQRWLAEYNLPEEGVPLSLVPKPDPSPIEHLHKQLDRLVGKLKLLDPRKAAGCMKRLIVQSQLMLRQNAISAQDNQPLVLDGNRKQPRWRSTSNDAVPCGLCGQPTDPADWWCQRDRLPYHRYCCGNEPCPLCGENLQARPPIADQSTYRSAKRACFDVDLDRSMEDKPSVPRKTVAIKLFCPISELMETGTGTLGCSFSCPPNIRKFRVLKHSVRAFFRLNALRSLFSTMSIGDKFLNELLDTQLISEDRYRGERVFIPNPRTIYGGELMAQALVAASKTAPEGFKAHSLHCYFHSQCLSSCFLFAASVKHPNEYRVRRFRDSRSFSHRLVEAFPLTEEINGDDSRPFFRMDCSFKSPEEDPACFVPPMPNVPTAEEVVDTQTFISRLNLNELPEVSKIRIHHYHEFTKLSPMEIRLCEPEYIFGLKSNKVGRLHAWIRLKEPPTIPLEPYRDATLTYFSDCVLIWGAITEPHPVSYLVTLNQSIWFHNPSVCPQADHWVLFQTRANYVGDALTLSYGGIWDDQGRLLASLAQQGLMRTQPMTPVSSSNRLVEEGMENGK</sequence>
<dbReference type="InterPro" id="IPR052579">
    <property type="entry name" value="Zinc_finger_SWIM"/>
</dbReference>
<protein>
    <recommendedName>
        <fullName evidence="2">SWIM-type domain-containing protein</fullName>
    </recommendedName>
</protein>
<accession>A0A074Z8U7</accession>
<dbReference type="CTD" id="20329652"/>
<keyword evidence="1" id="KW-0862">Zinc</keyword>
<dbReference type="InterPro" id="IPR029069">
    <property type="entry name" value="HotDog_dom_sf"/>
</dbReference>
<dbReference type="PANTHER" id="PTHR31569">
    <property type="entry name" value="SWIM-TYPE DOMAIN-CONTAINING PROTEIN"/>
    <property type="match status" value="1"/>
</dbReference>
<reference evidence="3 4" key="1">
    <citation type="submission" date="2013-11" db="EMBL/GenBank/DDBJ databases">
        <title>Opisthorchis viverrini - life in the bile duct.</title>
        <authorList>
            <person name="Young N.D."/>
            <person name="Nagarajan N."/>
            <person name="Lin S.J."/>
            <person name="Korhonen P.K."/>
            <person name="Jex A.R."/>
            <person name="Hall R.S."/>
            <person name="Safavi-Hemami H."/>
            <person name="Kaewkong W."/>
            <person name="Bertrand D."/>
            <person name="Gao S."/>
            <person name="Seet Q."/>
            <person name="Wongkham S."/>
            <person name="Teh B.T."/>
            <person name="Wongkham C."/>
            <person name="Intapan P.M."/>
            <person name="Maleewong W."/>
            <person name="Yang X."/>
            <person name="Hu M."/>
            <person name="Wang Z."/>
            <person name="Hofmann A."/>
            <person name="Sternberg P.W."/>
            <person name="Tan P."/>
            <person name="Wang J."/>
            <person name="Gasser R.B."/>
        </authorList>
    </citation>
    <scope>NUCLEOTIDE SEQUENCE [LARGE SCALE GENOMIC DNA]</scope>
</reference>
<dbReference type="EMBL" id="KL597163">
    <property type="protein sequence ID" value="KER19640.1"/>
    <property type="molecule type" value="Genomic_DNA"/>
</dbReference>
<dbReference type="InterPro" id="IPR042171">
    <property type="entry name" value="Acyl-CoA_hotdog"/>
</dbReference>
<keyword evidence="1" id="KW-0479">Metal-binding</keyword>
<dbReference type="PROSITE" id="PS50966">
    <property type="entry name" value="ZF_SWIM"/>
    <property type="match status" value="1"/>
</dbReference>
<evidence type="ECO:0000313" key="4">
    <source>
        <dbReference type="Proteomes" id="UP000054324"/>
    </source>
</evidence>
<dbReference type="CDD" id="cd03445">
    <property type="entry name" value="Thioesterase_II_repeat2"/>
    <property type="match status" value="1"/>
</dbReference>
<dbReference type="KEGG" id="ovi:T265_15487"/>
<dbReference type="CDD" id="cd03444">
    <property type="entry name" value="Thioesterase_II_repeat1"/>
    <property type="match status" value="1"/>
</dbReference>
<name>A0A074Z8U7_OPIVI</name>
<dbReference type="InterPro" id="IPR007527">
    <property type="entry name" value="Znf_SWIM"/>
</dbReference>
<dbReference type="GO" id="GO:0008270">
    <property type="term" value="F:zinc ion binding"/>
    <property type="evidence" value="ECO:0007669"/>
    <property type="project" value="UniProtKB-KW"/>
</dbReference>
<dbReference type="AlphaFoldDB" id="A0A074Z8U7"/>
<evidence type="ECO:0000259" key="2">
    <source>
        <dbReference type="PROSITE" id="PS50966"/>
    </source>
</evidence>
<gene>
    <name evidence="3" type="ORF">T265_15487</name>
</gene>
<evidence type="ECO:0000313" key="3">
    <source>
        <dbReference type="EMBL" id="KER19640.1"/>
    </source>
</evidence>
<dbReference type="PANTHER" id="PTHR31569:SF4">
    <property type="entry name" value="SWIM-TYPE DOMAIN-CONTAINING PROTEIN"/>
    <property type="match status" value="1"/>
</dbReference>
<dbReference type="STRING" id="6198.A0A074Z8U7"/>
<dbReference type="Pfam" id="PF13622">
    <property type="entry name" value="4HBT_3"/>
    <property type="match status" value="1"/>
</dbReference>
<feature type="non-terminal residue" evidence="3">
    <location>
        <position position="1"/>
    </location>
</feature>
<evidence type="ECO:0000256" key="1">
    <source>
        <dbReference type="PROSITE-ProRule" id="PRU00325"/>
    </source>
</evidence>
<feature type="domain" description="SWIM-type" evidence="2">
    <location>
        <begin position="426"/>
        <end position="458"/>
    </location>
</feature>
<dbReference type="Proteomes" id="UP000054324">
    <property type="component" value="Unassembled WGS sequence"/>
</dbReference>
<dbReference type="InterPro" id="IPR049450">
    <property type="entry name" value="ACOT8-like_C"/>
</dbReference>